<reference evidence="2" key="1">
    <citation type="submission" date="2023-06" db="EMBL/GenBank/DDBJ databases">
        <title>Genome-scale phylogeny and comparative genomics of the fungal order Sordariales.</title>
        <authorList>
            <consortium name="Lawrence Berkeley National Laboratory"/>
            <person name="Hensen N."/>
            <person name="Bonometti L."/>
            <person name="Westerberg I."/>
            <person name="Brannstrom I.O."/>
            <person name="Guillou S."/>
            <person name="Cros-Aarteil S."/>
            <person name="Calhoun S."/>
            <person name="Haridas S."/>
            <person name="Kuo A."/>
            <person name="Mondo S."/>
            <person name="Pangilinan J."/>
            <person name="Riley R."/>
            <person name="Labutti K."/>
            <person name="Andreopoulos B."/>
            <person name="Lipzen A."/>
            <person name="Chen C."/>
            <person name="Yanf M."/>
            <person name="Daum C."/>
            <person name="Ng V."/>
            <person name="Clum A."/>
            <person name="Steindorff A."/>
            <person name="Ohm R."/>
            <person name="Martin F."/>
            <person name="Silar P."/>
            <person name="Natvig D."/>
            <person name="Lalanne C."/>
            <person name="Gautier V."/>
            <person name="Ament-Velasquez S.L."/>
            <person name="Kruys A."/>
            <person name="Hutchinson M.I."/>
            <person name="Powell A.J."/>
            <person name="Barry K."/>
            <person name="Miller A.N."/>
            <person name="Grigoriev I.V."/>
            <person name="Debuchy R."/>
            <person name="Gladieux P."/>
            <person name="Thoren M.H."/>
            <person name="Johannesson H."/>
        </authorList>
    </citation>
    <scope>NUCLEOTIDE SEQUENCE</scope>
    <source>
        <strain evidence="2">PSN4</strain>
    </source>
</reference>
<comment type="similarity">
    <text evidence="1">Belongs to the methyltransferase superfamily. LaeA methyltransferase family.</text>
</comment>
<evidence type="ECO:0000256" key="1">
    <source>
        <dbReference type="ARBA" id="ARBA00038158"/>
    </source>
</evidence>
<proteinExistence type="inferred from homology"/>
<dbReference type="AlphaFoldDB" id="A0AAJ0F3C9"/>
<dbReference type="InterPro" id="IPR029063">
    <property type="entry name" value="SAM-dependent_MTases_sf"/>
</dbReference>
<dbReference type="Gene3D" id="3.40.50.150">
    <property type="entry name" value="Vaccinia Virus protein VP39"/>
    <property type="match status" value="1"/>
</dbReference>
<dbReference type="EMBL" id="MU839838">
    <property type="protein sequence ID" value="KAK1753311.1"/>
    <property type="molecule type" value="Genomic_DNA"/>
</dbReference>
<keyword evidence="2" id="KW-0808">Transferase</keyword>
<dbReference type="CDD" id="cd02440">
    <property type="entry name" value="AdoMet_MTases"/>
    <property type="match status" value="1"/>
</dbReference>
<dbReference type="GO" id="GO:0032259">
    <property type="term" value="P:methylation"/>
    <property type="evidence" value="ECO:0007669"/>
    <property type="project" value="UniProtKB-KW"/>
</dbReference>
<comment type="caution">
    <text evidence="2">The sequence shown here is derived from an EMBL/GenBank/DDBJ whole genome shotgun (WGS) entry which is preliminary data.</text>
</comment>
<accession>A0AAJ0F3C9</accession>
<dbReference type="PANTHER" id="PTHR43591:SF10">
    <property type="entry name" value="ABC TRANSMEMBRANE TYPE-1 DOMAIN-CONTAINING PROTEIN-RELATED"/>
    <property type="match status" value="1"/>
</dbReference>
<evidence type="ECO:0000313" key="3">
    <source>
        <dbReference type="Proteomes" id="UP001239445"/>
    </source>
</evidence>
<organism evidence="2 3">
    <name type="scientific">Echria macrotheca</name>
    <dbReference type="NCBI Taxonomy" id="438768"/>
    <lineage>
        <taxon>Eukaryota</taxon>
        <taxon>Fungi</taxon>
        <taxon>Dikarya</taxon>
        <taxon>Ascomycota</taxon>
        <taxon>Pezizomycotina</taxon>
        <taxon>Sordariomycetes</taxon>
        <taxon>Sordariomycetidae</taxon>
        <taxon>Sordariales</taxon>
        <taxon>Schizotheciaceae</taxon>
        <taxon>Echria</taxon>
    </lineage>
</organism>
<dbReference type="Pfam" id="PF13489">
    <property type="entry name" value="Methyltransf_23"/>
    <property type="match status" value="1"/>
</dbReference>
<dbReference type="PANTHER" id="PTHR43591">
    <property type="entry name" value="METHYLTRANSFERASE"/>
    <property type="match status" value="1"/>
</dbReference>
<evidence type="ECO:0000313" key="2">
    <source>
        <dbReference type="EMBL" id="KAK1753311.1"/>
    </source>
</evidence>
<gene>
    <name evidence="2" type="ORF">QBC47DRAFT_327382</name>
</gene>
<protein>
    <submittedName>
        <fullName evidence="2">S-adenosyl-L-methionine-dependent methyltransferase</fullName>
    </submittedName>
</protein>
<dbReference type="SUPFAM" id="SSF53335">
    <property type="entry name" value="S-adenosyl-L-methionine-dependent methyltransferases"/>
    <property type="match status" value="1"/>
</dbReference>
<sequence length="325" mass="36908">MADLPIEVDAAEIANDGDSAIEERITAYTASLTSGVTDYPIEHGRRYHAFRPGVYAMPNDEKEMDRLDLIHHMMIKGVGDKYFLAPIPESRLKRILDIGTGTGIWAIEMGDQYPGAEVIGNDLSPIQPEWVPPNVKFEVDDVESPWMYAEPFDFIYCRYMAACIADWPKLMKSAFDNLNPGGWAEFQDYDLLYYSEDDTLKADSNTMKWLTTLLSLTDNLGRTASPGPKQEQWVKDAGFQNVVSKKFRFPIGPWPKDQKLKELGICNLAQILDGLEAFSLRLFCDVAGWTVEEVNVLLAKVRQEVKDPKIHMQFDFYVTYGQKPE</sequence>
<keyword evidence="2" id="KW-0489">Methyltransferase</keyword>
<dbReference type="GO" id="GO:0008168">
    <property type="term" value="F:methyltransferase activity"/>
    <property type="evidence" value="ECO:0007669"/>
    <property type="project" value="UniProtKB-KW"/>
</dbReference>
<dbReference type="Proteomes" id="UP001239445">
    <property type="component" value="Unassembled WGS sequence"/>
</dbReference>
<name>A0AAJ0F3C9_9PEZI</name>
<keyword evidence="3" id="KW-1185">Reference proteome</keyword>